<sequence length="155" mass="18324">MQNIDNPKQNLFQWGFLKVPNVILSKKYADTPYSRSYGELYTCLLYHANRYDKENTVNSYTICGKRGEWITTYRTIEEKTQISRSRLKTLLDNMEADGVISVRRMRYFTIITITGYDDWMKVPTAGNNPPPATPVRKNLPEHRKENFRPIYQRFT</sequence>
<reference evidence="1" key="1">
    <citation type="journal article" date="2019" name="Nat. Med.">
        <title>A library of human gut bacterial isolates paired with longitudinal multiomics data enables mechanistic microbiome research.</title>
        <authorList>
            <person name="Poyet M."/>
            <person name="Groussin M."/>
            <person name="Gibbons S.M."/>
            <person name="Avila-Pacheco J."/>
            <person name="Jiang X."/>
            <person name="Kearney S.M."/>
            <person name="Perrotta A.R."/>
            <person name="Berdy B."/>
            <person name="Zhao S."/>
            <person name="Lieberman T.D."/>
            <person name="Swanson P.K."/>
            <person name="Smith M."/>
            <person name="Roesemann S."/>
            <person name="Alexander J.E."/>
            <person name="Rich S.A."/>
            <person name="Livny J."/>
            <person name="Vlamakis H."/>
            <person name="Clish C."/>
            <person name="Bullock K."/>
            <person name="Deik A."/>
            <person name="Scott J."/>
            <person name="Pierce K.A."/>
            <person name="Xavier R.J."/>
            <person name="Alm E.J."/>
        </authorList>
    </citation>
    <scope>NUCLEOTIDE SEQUENCE</scope>
    <source>
        <strain evidence="1">BIOML-A4</strain>
    </source>
</reference>
<gene>
    <name evidence="1" type="ORF">GKE01_08290</name>
</gene>
<evidence type="ECO:0000313" key="1">
    <source>
        <dbReference type="EMBL" id="MRY11466.1"/>
    </source>
</evidence>
<comment type="caution">
    <text evidence="1">The sequence shown here is derived from an EMBL/GenBank/DDBJ whole genome shotgun (WGS) entry which is preliminary data.</text>
</comment>
<dbReference type="EMBL" id="WKLP01000010">
    <property type="protein sequence ID" value="MRY11466.1"/>
    <property type="molecule type" value="Genomic_DNA"/>
</dbReference>
<accession>A0A6G1ZBX7</accession>
<dbReference type="AlphaFoldDB" id="A0A6G1ZBX7"/>
<name>A0A6G1ZBX7_9BACT</name>
<protein>
    <submittedName>
        <fullName evidence="1">Uncharacterized protein</fullName>
    </submittedName>
</protein>
<dbReference type="RefSeq" id="WP_010802719.1">
    <property type="nucleotide sequence ID" value="NZ_CAJSYT010000015.1"/>
</dbReference>
<proteinExistence type="predicted"/>
<organism evidence="1">
    <name type="scientific">Parabacteroides goldsteinii</name>
    <dbReference type="NCBI Taxonomy" id="328812"/>
    <lineage>
        <taxon>Bacteria</taxon>
        <taxon>Pseudomonadati</taxon>
        <taxon>Bacteroidota</taxon>
        <taxon>Bacteroidia</taxon>
        <taxon>Bacteroidales</taxon>
        <taxon>Tannerellaceae</taxon>
        <taxon>Parabacteroides</taxon>
    </lineage>
</organism>